<dbReference type="Proteomes" id="UP001519460">
    <property type="component" value="Unassembled WGS sequence"/>
</dbReference>
<proteinExistence type="predicted"/>
<protein>
    <submittedName>
        <fullName evidence="1">Uncharacterized protein</fullName>
    </submittedName>
</protein>
<evidence type="ECO:0000313" key="2">
    <source>
        <dbReference type="Proteomes" id="UP001519460"/>
    </source>
</evidence>
<feature type="non-terminal residue" evidence="1">
    <location>
        <position position="1"/>
    </location>
</feature>
<name>A0ABD0MBI7_9CAEN</name>
<gene>
    <name evidence="1" type="ORF">BaRGS_00000022</name>
</gene>
<evidence type="ECO:0000313" key="1">
    <source>
        <dbReference type="EMBL" id="KAK7508456.1"/>
    </source>
</evidence>
<comment type="caution">
    <text evidence="1">The sequence shown here is derived from an EMBL/GenBank/DDBJ whole genome shotgun (WGS) entry which is preliminary data.</text>
</comment>
<reference evidence="1 2" key="1">
    <citation type="journal article" date="2023" name="Sci. Data">
        <title>Genome assembly of the Korean intertidal mud-creeper Batillaria attramentaria.</title>
        <authorList>
            <person name="Patra A.K."/>
            <person name="Ho P.T."/>
            <person name="Jun S."/>
            <person name="Lee S.J."/>
            <person name="Kim Y."/>
            <person name="Won Y.J."/>
        </authorList>
    </citation>
    <scope>NUCLEOTIDE SEQUENCE [LARGE SCALE GENOMIC DNA]</scope>
    <source>
        <strain evidence="1">Wonlab-2016</strain>
    </source>
</reference>
<organism evidence="1 2">
    <name type="scientific">Batillaria attramentaria</name>
    <dbReference type="NCBI Taxonomy" id="370345"/>
    <lineage>
        <taxon>Eukaryota</taxon>
        <taxon>Metazoa</taxon>
        <taxon>Spiralia</taxon>
        <taxon>Lophotrochozoa</taxon>
        <taxon>Mollusca</taxon>
        <taxon>Gastropoda</taxon>
        <taxon>Caenogastropoda</taxon>
        <taxon>Sorbeoconcha</taxon>
        <taxon>Cerithioidea</taxon>
        <taxon>Batillariidae</taxon>
        <taxon>Batillaria</taxon>
    </lineage>
</organism>
<keyword evidence="2" id="KW-1185">Reference proteome</keyword>
<accession>A0ABD0MBI7</accession>
<sequence>LPYNDLMISSTPDMKFARDKTCREYPVSVCHNIAKSFQAQSYHQLSDNPTRLYSSLGGEGSSSQKARLHQHAGCAAAPYILLS</sequence>
<dbReference type="EMBL" id="JACVVK020000001">
    <property type="protein sequence ID" value="KAK7508456.1"/>
    <property type="molecule type" value="Genomic_DNA"/>
</dbReference>
<dbReference type="AlphaFoldDB" id="A0ABD0MBI7"/>